<keyword evidence="3" id="KW-1185">Reference proteome</keyword>
<evidence type="ECO:0000259" key="1">
    <source>
        <dbReference type="Pfam" id="PF05050"/>
    </source>
</evidence>
<dbReference type="InterPro" id="IPR052514">
    <property type="entry name" value="SAM-dependent_MTase"/>
</dbReference>
<organism evidence="2 3">
    <name type="scientific">Marinobacter halodurans</name>
    <dbReference type="NCBI Taxonomy" id="2528979"/>
    <lineage>
        <taxon>Bacteria</taxon>
        <taxon>Pseudomonadati</taxon>
        <taxon>Pseudomonadota</taxon>
        <taxon>Gammaproteobacteria</taxon>
        <taxon>Pseudomonadales</taxon>
        <taxon>Marinobacteraceae</taxon>
        <taxon>Marinobacter</taxon>
    </lineage>
</organism>
<proteinExistence type="predicted"/>
<dbReference type="NCBIfam" id="TIGR01444">
    <property type="entry name" value="fkbM_fam"/>
    <property type="match status" value="1"/>
</dbReference>
<dbReference type="PANTHER" id="PTHR34203">
    <property type="entry name" value="METHYLTRANSFERASE, FKBM FAMILY PROTEIN"/>
    <property type="match status" value="1"/>
</dbReference>
<dbReference type="PANTHER" id="PTHR34203:SF15">
    <property type="entry name" value="SLL1173 PROTEIN"/>
    <property type="match status" value="1"/>
</dbReference>
<keyword evidence="2" id="KW-0489">Methyltransferase</keyword>
<accession>A0ABY1ZLU3</accession>
<feature type="domain" description="Methyltransferase FkbM" evidence="1">
    <location>
        <begin position="195"/>
        <end position="348"/>
    </location>
</feature>
<gene>
    <name evidence="2" type="ORF">EZI54_08330</name>
</gene>
<dbReference type="GO" id="GO:0032259">
    <property type="term" value="P:methylation"/>
    <property type="evidence" value="ECO:0007669"/>
    <property type="project" value="UniProtKB-KW"/>
</dbReference>
<dbReference type="InterPro" id="IPR029063">
    <property type="entry name" value="SAM-dependent_MTases_sf"/>
</dbReference>
<keyword evidence="2" id="KW-0808">Transferase</keyword>
<dbReference type="Gene3D" id="3.40.50.150">
    <property type="entry name" value="Vaccinia Virus protein VP39"/>
    <property type="match status" value="1"/>
</dbReference>
<name>A0ABY1ZLU3_9GAMM</name>
<dbReference type="GO" id="GO:0008168">
    <property type="term" value="F:methyltransferase activity"/>
    <property type="evidence" value="ECO:0007669"/>
    <property type="project" value="UniProtKB-KW"/>
</dbReference>
<dbReference type="Proteomes" id="UP000313645">
    <property type="component" value="Unassembled WGS sequence"/>
</dbReference>
<evidence type="ECO:0000313" key="2">
    <source>
        <dbReference type="EMBL" id="TBW56650.1"/>
    </source>
</evidence>
<sequence>MKLPGKAMTVSAKAKTEYARKFCKAFELSGRPKFILGTNEYALSVAEHIDIDGYLNDFTQQKEFHGKPIIPIDDVPADALVLTAVVYRPKSARSRVKSYPFDSLDYYAFAKHTSLSIRDIEYWQGFQEDLETHAEAYQRLHDRFEDEESRLCFSRLIAFRQSYDIDHMESFNCREDEQYFEPFLNLKTSGEVFADIGGFDGKTTLQFIHHCPDYRRIHYFEPSAENMRASKRILSGIRDVEFHAEALSNHTGPVSFASDGSSSRVATDGEGLDTITAVRFDELVSEPTTFIKMDIEGFEHAALAGAEAHIRAYKPRLAVCVYHRPDDFRTVPERVLSYYPDYRVYLRHYMEGFTETVMFFVPPGLE</sequence>
<dbReference type="SUPFAM" id="SSF53335">
    <property type="entry name" value="S-adenosyl-L-methionine-dependent methyltransferases"/>
    <property type="match status" value="1"/>
</dbReference>
<reference evidence="2 3" key="1">
    <citation type="submission" date="2019-02" db="EMBL/GenBank/DDBJ databases">
        <title>Marinobacter halodurans sp. nov., a marine bacterium isolated from sea tidal flat.</title>
        <authorList>
            <person name="Yoo Y."/>
            <person name="Lee D.W."/>
            <person name="Kim B.S."/>
            <person name="Kim J.-J."/>
        </authorList>
    </citation>
    <scope>NUCLEOTIDE SEQUENCE [LARGE SCALE GENOMIC DNA]</scope>
    <source>
        <strain evidence="2 3">YJ-S3-2</strain>
    </source>
</reference>
<dbReference type="InterPro" id="IPR006342">
    <property type="entry name" value="FkbM_mtfrase"/>
</dbReference>
<evidence type="ECO:0000313" key="3">
    <source>
        <dbReference type="Proteomes" id="UP000313645"/>
    </source>
</evidence>
<comment type="caution">
    <text evidence="2">The sequence shown here is derived from an EMBL/GenBank/DDBJ whole genome shotgun (WGS) entry which is preliminary data.</text>
</comment>
<dbReference type="EMBL" id="SJDL01000010">
    <property type="protein sequence ID" value="TBW56650.1"/>
    <property type="molecule type" value="Genomic_DNA"/>
</dbReference>
<protein>
    <submittedName>
        <fullName evidence="2">FkbM family methyltransferase</fullName>
    </submittedName>
</protein>
<dbReference type="Pfam" id="PF05050">
    <property type="entry name" value="Methyltransf_21"/>
    <property type="match status" value="1"/>
</dbReference>